<feature type="region of interest" description="Disordered" evidence="1">
    <location>
        <begin position="1"/>
        <end position="20"/>
    </location>
</feature>
<organism evidence="2 3">
    <name type="scientific">Pseudolycoriella hygida</name>
    <dbReference type="NCBI Taxonomy" id="35572"/>
    <lineage>
        <taxon>Eukaryota</taxon>
        <taxon>Metazoa</taxon>
        <taxon>Ecdysozoa</taxon>
        <taxon>Arthropoda</taxon>
        <taxon>Hexapoda</taxon>
        <taxon>Insecta</taxon>
        <taxon>Pterygota</taxon>
        <taxon>Neoptera</taxon>
        <taxon>Endopterygota</taxon>
        <taxon>Diptera</taxon>
        <taxon>Nematocera</taxon>
        <taxon>Sciaroidea</taxon>
        <taxon>Sciaridae</taxon>
        <taxon>Pseudolycoriella</taxon>
    </lineage>
</organism>
<name>A0A9Q0MZL5_9DIPT</name>
<feature type="compositionally biased region" description="Polar residues" evidence="1">
    <location>
        <begin position="7"/>
        <end position="20"/>
    </location>
</feature>
<evidence type="ECO:0000313" key="3">
    <source>
        <dbReference type="Proteomes" id="UP001151699"/>
    </source>
</evidence>
<dbReference type="AlphaFoldDB" id="A0A9Q0MZL5"/>
<dbReference type="Proteomes" id="UP001151699">
    <property type="component" value="Chromosome B"/>
</dbReference>
<proteinExistence type="predicted"/>
<evidence type="ECO:0000313" key="2">
    <source>
        <dbReference type="EMBL" id="KAJ6640880.1"/>
    </source>
</evidence>
<gene>
    <name evidence="2" type="ORF">Bhyg_05813</name>
</gene>
<keyword evidence="3" id="KW-1185">Reference proteome</keyword>
<protein>
    <submittedName>
        <fullName evidence="2">Uncharacterized protein</fullName>
    </submittedName>
</protein>
<comment type="caution">
    <text evidence="2">The sequence shown here is derived from an EMBL/GenBank/DDBJ whole genome shotgun (WGS) entry which is preliminary data.</text>
</comment>
<evidence type="ECO:0000256" key="1">
    <source>
        <dbReference type="SAM" id="MobiDB-lite"/>
    </source>
</evidence>
<reference evidence="2" key="1">
    <citation type="submission" date="2022-07" db="EMBL/GenBank/DDBJ databases">
        <authorList>
            <person name="Trinca V."/>
            <person name="Uliana J.V.C."/>
            <person name="Torres T.T."/>
            <person name="Ward R.J."/>
            <person name="Monesi N."/>
        </authorList>
    </citation>
    <scope>NUCLEOTIDE SEQUENCE</scope>
    <source>
        <strain evidence="2">HSMRA1968</strain>
        <tissue evidence="2">Whole embryos</tissue>
    </source>
</reference>
<sequence length="20" mass="2204">MSLHIKASQSMSVNQNKSNV</sequence>
<accession>A0A9Q0MZL5</accession>
<dbReference type="EMBL" id="WJQU01000002">
    <property type="protein sequence ID" value="KAJ6640880.1"/>
    <property type="molecule type" value="Genomic_DNA"/>
</dbReference>